<evidence type="ECO:0000256" key="12">
    <source>
        <dbReference type="ARBA" id="ARBA00022840"/>
    </source>
</evidence>
<dbReference type="PANTHER" id="PTHR43394:SF23">
    <property type="entry name" value="ATP-BINDING CASSETTE SUBFAMILY B MEMBER 11, GENE 2"/>
    <property type="match status" value="1"/>
</dbReference>
<evidence type="ECO:0000256" key="2">
    <source>
        <dbReference type="ARBA" id="ARBA00004424"/>
    </source>
</evidence>
<dbReference type="CDD" id="cd18577">
    <property type="entry name" value="ABC_6TM_Pgp_ABCB1_D1_like"/>
    <property type="match status" value="1"/>
</dbReference>
<dbReference type="Pfam" id="PF00005">
    <property type="entry name" value="ABC_tran"/>
    <property type="match status" value="2"/>
</dbReference>
<evidence type="ECO:0000256" key="13">
    <source>
        <dbReference type="ARBA" id="ARBA00022843"/>
    </source>
</evidence>
<evidence type="ECO:0000256" key="17">
    <source>
        <dbReference type="ARBA" id="ARBA00023180"/>
    </source>
</evidence>
<comment type="catalytic activity">
    <reaction evidence="19">
        <text>taurocholate(in) + ATP + H2O = taurocholate(out) + ADP + phosphate + H(+)</text>
        <dbReference type="Rhea" id="RHEA:50052"/>
        <dbReference type="ChEBI" id="CHEBI:15377"/>
        <dbReference type="ChEBI" id="CHEBI:15378"/>
        <dbReference type="ChEBI" id="CHEBI:30616"/>
        <dbReference type="ChEBI" id="CHEBI:36257"/>
        <dbReference type="ChEBI" id="CHEBI:43474"/>
        <dbReference type="ChEBI" id="CHEBI:456216"/>
    </reaction>
    <physiologicalReaction direction="left-to-right" evidence="19">
        <dbReference type="Rhea" id="RHEA:50053"/>
    </physiologicalReaction>
</comment>
<feature type="transmembrane region" description="Helical" evidence="29">
    <location>
        <begin position="806"/>
        <end position="827"/>
    </location>
</feature>
<evidence type="ECO:0000256" key="22">
    <source>
        <dbReference type="ARBA" id="ARBA00048306"/>
    </source>
</evidence>
<dbReference type="Proteomes" id="UP000472260">
    <property type="component" value="Unassembled WGS sequence"/>
</dbReference>
<feature type="transmembrane region" description="Helical" evidence="29">
    <location>
        <begin position="162"/>
        <end position="180"/>
    </location>
</feature>
<evidence type="ECO:0000259" key="31">
    <source>
        <dbReference type="PROSITE" id="PS50929"/>
    </source>
</evidence>
<dbReference type="InterPro" id="IPR017871">
    <property type="entry name" value="ABC_transporter-like_CS"/>
</dbReference>
<comment type="catalytic activity">
    <reaction evidence="23">
        <text>cholate(in) + ATP + H2O = cholate(out) + ADP + phosphate + H(+)</text>
        <dbReference type="Rhea" id="RHEA:50048"/>
        <dbReference type="ChEBI" id="CHEBI:15377"/>
        <dbReference type="ChEBI" id="CHEBI:15378"/>
        <dbReference type="ChEBI" id="CHEBI:29747"/>
        <dbReference type="ChEBI" id="CHEBI:30616"/>
        <dbReference type="ChEBI" id="CHEBI:43474"/>
        <dbReference type="ChEBI" id="CHEBI:456216"/>
    </reaction>
    <physiologicalReaction direction="left-to-right" evidence="23">
        <dbReference type="Rhea" id="RHEA:50049"/>
    </physiologicalReaction>
</comment>
<evidence type="ECO:0000256" key="4">
    <source>
        <dbReference type="ARBA" id="ARBA00007577"/>
    </source>
</evidence>
<keyword evidence="10" id="KW-0547">Nucleotide-binding</keyword>
<keyword evidence="5" id="KW-0813">Transport</keyword>
<dbReference type="InterPro" id="IPR003439">
    <property type="entry name" value="ABC_transporter-like_ATP-bd"/>
</dbReference>
<dbReference type="SUPFAM" id="SSF52540">
    <property type="entry name" value="P-loop containing nucleoside triphosphate hydrolases"/>
    <property type="match status" value="2"/>
</dbReference>
<comment type="catalytic activity">
    <reaction evidence="25">
        <text>tauroursodeoxycholate(in) + ATP + H2O = tauroursodeoxycholate(out) + ADP + phosphate + H(+)</text>
        <dbReference type="Rhea" id="RHEA:50072"/>
        <dbReference type="ChEBI" id="CHEBI:15377"/>
        <dbReference type="ChEBI" id="CHEBI:15378"/>
        <dbReference type="ChEBI" id="CHEBI:30616"/>
        <dbReference type="ChEBI" id="CHEBI:43474"/>
        <dbReference type="ChEBI" id="CHEBI:132028"/>
        <dbReference type="ChEBI" id="CHEBI:456216"/>
    </reaction>
    <physiologicalReaction direction="left-to-right" evidence="25">
        <dbReference type="Rhea" id="RHEA:50073"/>
    </physiologicalReaction>
</comment>
<dbReference type="FunFam" id="1.20.1560.10:FF:000018">
    <property type="entry name" value="ATP-binding cassette subfamily B member 11"/>
    <property type="match status" value="1"/>
</dbReference>
<feature type="transmembrane region" description="Helical" evidence="29">
    <location>
        <begin position="186"/>
        <end position="207"/>
    </location>
</feature>
<feature type="domain" description="ABC transporter" evidence="30">
    <location>
        <begin position="982"/>
        <end position="1220"/>
    </location>
</feature>
<keyword evidence="12" id="KW-0067">ATP-binding</keyword>
<evidence type="ECO:0000259" key="30">
    <source>
        <dbReference type="PROSITE" id="PS50893"/>
    </source>
</evidence>
<dbReference type="FunFam" id="3.40.50.300:FF:000479">
    <property type="entry name" value="Multidrug resistance protein 1A"/>
    <property type="match status" value="2"/>
</dbReference>
<comment type="catalytic activity">
    <reaction evidence="26">
        <text>taurochenodeoxycholate(in) + ATP + H2O = taurochenodeoxycholate(out) + ADP + phosphate + H(+)</text>
        <dbReference type="Rhea" id="RHEA:50064"/>
        <dbReference type="ChEBI" id="CHEBI:9407"/>
        <dbReference type="ChEBI" id="CHEBI:15377"/>
        <dbReference type="ChEBI" id="CHEBI:15378"/>
        <dbReference type="ChEBI" id="CHEBI:30616"/>
        <dbReference type="ChEBI" id="CHEBI:43474"/>
        <dbReference type="ChEBI" id="CHEBI:456216"/>
    </reaction>
    <physiologicalReaction direction="left-to-right" evidence="26">
        <dbReference type="Rhea" id="RHEA:50065"/>
    </physiologicalReaction>
</comment>
<evidence type="ECO:0000256" key="8">
    <source>
        <dbReference type="ARBA" id="ARBA00022692"/>
    </source>
</evidence>
<gene>
    <name evidence="32" type="primary">abcb11b</name>
</gene>
<comment type="catalytic activity">
    <reaction evidence="21">
        <text>pravastatin(in) + ATP + H2O = pravastatin(out) + ADP + phosphate + H(+)</text>
        <dbReference type="Rhea" id="RHEA:63908"/>
        <dbReference type="ChEBI" id="CHEBI:15377"/>
        <dbReference type="ChEBI" id="CHEBI:15378"/>
        <dbReference type="ChEBI" id="CHEBI:30616"/>
        <dbReference type="ChEBI" id="CHEBI:43474"/>
        <dbReference type="ChEBI" id="CHEBI:63660"/>
        <dbReference type="ChEBI" id="CHEBI:456216"/>
    </reaction>
    <physiologicalReaction direction="left-to-right" evidence="21">
        <dbReference type="Rhea" id="RHEA:63909"/>
    </physiologicalReaction>
</comment>
<dbReference type="InterPro" id="IPR011527">
    <property type="entry name" value="ABC1_TM_dom"/>
</dbReference>
<dbReference type="Gene3D" id="3.40.50.300">
    <property type="entry name" value="P-loop containing nucleotide triphosphate hydrolases"/>
    <property type="match status" value="2"/>
</dbReference>
<evidence type="ECO:0000256" key="21">
    <source>
        <dbReference type="ARBA" id="ARBA00047914"/>
    </source>
</evidence>
<evidence type="ECO:0000256" key="1">
    <source>
        <dbReference type="ARBA" id="ARBA00004337"/>
    </source>
</evidence>
<evidence type="ECO:0000313" key="32">
    <source>
        <dbReference type="Ensembl" id="ENSSANP00000060024.1"/>
    </source>
</evidence>
<dbReference type="Pfam" id="PF00664">
    <property type="entry name" value="ABC_membrane"/>
    <property type="match status" value="2"/>
</dbReference>
<dbReference type="FunFam" id="1.20.1560.10:FF:000046">
    <property type="entry name" value="ATP-binding cassette subfamily B member 11"/>
    <property type="match status" value="1"/>
</dbReference>
<dbReference type="InterPro" id="IPR036640">
    <property type="entry name" value="ABC1_TM_sf"/>
</dbReference>
<dbReference type="GO" id="GO:0055038">
    <property type="term" value="C:recycling endosome membrane"/>
    <property type="evidence" value="ECO:0007669"/>
    <property type="project" value="UniProtKB-SubCell"/>
</dbReference>
<accession>A0A671PPU0</accession>
<dbReference type="GO" id="GO:0005524">
    <property type="term" value="F:ATP binding"/>
    <property type="evidence" value="ECO:0007669"/>
    <property type="project" value="UniProtKB-KW"/>
</dbReference>
<dbReference type="GO" id="GO:0015421">
    <property type="term" value="F:ABC-type oligopeptide transporter activity"/>
    <property type="evidence" value="ECO:0007669"/>
    <property type="project" value="TreeGrafter"/>
</dbReference>
<comment type="catalytic activity">
    <reaction evidence="22">
        <text>glycoursodeoxycholate(in) + ATP + H2O = glycoursodeoxycholate(out) + ADP + phosphate + H(+)</text>
        <dbReference type="Rhea" id="RHEA:50068"/>
        <dbReference type="ChEBI" id="CHEBI:15377"/>
        <dbReference type="ChEBI" id="CHEBI:15378"/>
        <dbReference type="ChEBI" id="CHEBI:30616"/>
        <dbReference type="ChEBI" id="CHEBI:43474"/>
        <dbReference type="ChEBI" id="CHEBI:132030"/>
        <dbReference type="ChEBI" id="CHEBI:456216"/>
    </reaction>
    <physiologicalReaction direction="left-to-right" evidence="22">
        <dbReference type="Rhea" id="RHEA:50069"/>
    </physiologicalReaction>
</comment>
<feature type="transmembrane region" description="Helical" evidence="29">
    <location>
        <begin position="295"/>
        <end position="314"/>
    </location>
</feature>
<dbReference type="Gene3D" id="1.20.1560.10">
    <property type="entry name" value="ABC transporter type 1, transmembrane domain"/>
    <property type="match status" value="1"/>
</dbReference>
<dbReference type="InterPro" id="IPR039421">
    <property type="entry name" value="Type_1_exporter"/>
</dbReference>
<keyword evidence="9" id="KW-0677">Repeat</keyword>
<reference evidence="32" key="1">
    <citation type="submission" date="2025-08" db="UniProtKB">
        <authorList>
            <consortium name="Ensembl"/>
        </authorList>
    </citation>
    <scope>IDENTIFICATION</scope>
</reference>
<dbReference type="PANTHER" id="PTHR43394">
    <property type="entry name" value="ATP-DEPENDENT PERMEASE MDL1, MITOCHONDRIAL"/>
    <property type="match status" value="1"/>
</dbReference>
<dbReference type="InterPro" id="IPR027417">
    <property type="entry name" value="P-loop_NTPase"/>
</dbReference>
<comment type="similarity">
    <text evidence="4">Belongs to the ABC transporter superfamily. ABCB family. Multidrug resistance exporter (TC 3.A.1.201) subfamily.</text>
</comment>
<feature type="domain" description="ABC transmembrane type-1" evidence="31">
    <location>
        <begin position="39"/>
        <end position="326"/>
    </location>
</feature>
<evidence type="ECO:0000256" key="5">
    <source>
        <dbReference type="ARBA" id="ARBA00022448"/>
    </source>
</evidence>
<feature type="domain" description="ABC transmembrane type-1" evidence="31">
    <location>
        <begin position="712"/>
        <end position="947"/>
    </location>
</feature>
<protein>
    <recommendedName>
        <fullName evidence="18">Bile salt export pump</fullName>
    </recommendedName>
</protein>
<evidence type="ECO:0000256" key="7">
    <source>
        <dbReference type="ARBA" id="ARBA00022553"/>
    </source>
</evidence>
<comment type="catalytic activity">
    <reaction evidence="20">
        <text>glycocholate(in) + ATP + H2O = glycocholate(out) + ADP + phosphate + H(+)</text>
        <dbReference type="Rhea" id="RHEA:50056"/>
        <dbReference type="ChEBI" id="CHEBI:15377"/>
        <dbReference type="ChEBI" id="CHEBI:15378"/>
        <dbReference type="ChEBI" id="CHEBI:29746"/>
        <dbReference type="ChEBI" id="CHEBI:30616"/>
        <dbReference type="ChEBI" id="CHEBI:43474"/>
        <dbReference type="ChEBI" id="CHEBI:456216"/>
    </reaction>
    <physiologicalReaction direction="left-to-right" evidence="20">
        <dbReference type="Rhea" id="RHEA:50057"/>
    </physiologicalReaction>
</comment>
<feature type="domain" description="ABC transporter" evidence="30">
    <location>
        <begin position="361"/>
        <end position="595"/>
    </location>
</feature>
<evidence type="ECO:0000256" key="18">
    <source>
        <dbReference type="ARBA" id="ARBA00023630"/>
    </source>
</evidence>
<evidence type="ECO:0000256" key="6">
    <source>
        <dbReference type="ARBA" id="ARBA00022475"/>
    </source>
</evidence>
<evidence type="ECO:0000256" key="28">
    <source>
        <dbReference type="ARBA" id="ARBA00049709"/>
    </source>
</evidence>
<name>A0A671PPU0_9TELE</name>
<evidence type="ECO:0000256" key="23">
    <source>
        <dbReference type="ARBA" id="ARBA00048732"/>
    </source>
</evidence>
<keyword evidence="13" id="KW-0832">Ubl conjugation</keyword>
<evidence type="ECO:0000256" key="3">
    <source>
        <dbReference type="ARBA" id="ARBA00004565"/>
    </source>
</evidence>
<evidence type="ECO:0000256" key="16">
    <source>
        <dbReference type="ARBA" id="ARBA00023136"/>
    </source>
</evidence>
<dbReference type="InterPro" id="IPR003593">
    <property type="entry name" value="AAA+_ATPase"/>
</dbReference>
<evidence type="ECO:0000256" key="20">
    <source>
        <dbReference type="ARBA" id="ARBA00047763"/>
    </source>
</evidence>
<proteinExistence type="inferred from homology"/>
<evidence type="ECO:0000256" key="9">
    <source>
        <dbReference type="ARBA" id="ARBA00022737"/>
    </source>
</evidence>
<comment type="catalytic activity">
    <reaction evidence="24">
        <text>glycochenodeoxycholate(in) + ATP + H2O = glycochenodeoxycholate(out) + ADP + phosphate + H(+)</text>
        <dbReference type="Rhea" id="RHEA:50060"/>
        <dbReference type="ChEBI" id="CHEBI:15377"/>
        <dbReference type="ChEBI" id="CHEBI:15378"/>
        <dbReference type="ChEBI" id="CHEBI:30616"/>
        <dbReference type="ChEBI" id="CHEBI:36252"/>
        <dbReference type="ChEBI" id="CHEBI:43474"/>
        <dbReference type="ChEBI" id="CHEBI:456216"/>
    </reaction>
    <physiologicalReaction direction="left-to-right" evidence="24">
        <dbReference type="Rhea" id="RHEA:50061"/>
    </physiologicalReaction>
</comment>
<keyword evidence="11" id="KW-0967">Endosome</keyword>
<evidence type="ECO:0000256" key="26">
    <source>
        <dbReference type="ARBA" id="ARBA00049525"/>
    </source>
</evidence>
<dbReference type="CDD" id="cd18578">
    <property type="entry name" value="ABC_6TM_Pgp_ABCB1_D2_like"/>
    <property type="match status" value="1"/>
</dbReference>
<evidence type="ECO:0000256" key="14">
    <source>
        <dbReference type="ARBA" id="ARBA00022967"/>
    </source>
</evidence>
<dbReference type="GO" id="GO:0016887">
    <property type="term" value="F:ATP hydrolysis activity"/>
    <property type="evidence" value="ECO:0007669"/>
    <property type="project" value="InterPro"/>
</dbReference>
<keyword evidence="14" id="KW-1278">Translocase</keyword>
<dbReference type="GO" id="GO:0015125">
    <property type="term" value="F:bile acid transmembrane transporter activity"/>
    <property type="evidence" value="ECO:0007669"/>
    <property type="project" value="UniProtKB-ARBA"/>
</dbReference>
<evidence type="ECO:0000256" key="25">
    <source>
        <dbReference type="ARBA" id="ARBA00049271"/>
    </source>
</evidence>
<keyword evidence="17" id="KW-0325">Glycoprotein</keyword>
<dbReference type="PROSITE" id="PS50929">
    <property type="entry name" value="ABC_TM1F"/>
    <property type="match status" value="2"/>
</dbReference>
<dbReference type="PROSITE" id="PS50893">
    <property type="entry name" value="ABC_TRANSPORTER_2"/>
    <property type="match status" value="2"/>
</dbReference>
<feature type="transmembrane region" description="Helical" evidence="29">
    <location>
        <begin position="35"/>
        <end position="59"/>
    </location>
</feature>
<feature type="transmembrane region" description="Helical" evidence="29">
    <location>
        <begin position="261"/>
        <end position="283"/>
    </location>
</feature>
<dbReference type="Ensembl" id="ENSSANT00000063840.1">
    <property type="protein sequence ID" value="ENSSANP00000060024.1"/>
    <property type="gene ID" value="ENSSANG00000026812.1"/>
</dbReference>
<evidence type="ECO:0000256" key="11">
    <source>
        <dbReference type="ARBA" id="ARBA00022753"/>
    </source>
</evidence>
<keyword evidence="7" id="KW-0597">Phosphoprotein</keyword>
<dbReference type="PROSITE" id="PS00211">
    <property type="entry name" value="ABC_TRANSPORTER_1"/>
    <property type="match status" value="1"/>
</dbReference>
<keyword evidence="16 29" id="KW-0472">Membrane</keyword>
<feature type="transmembrane region" description="Helical" evidence="29">
    <location>
        <begin position="87"/>
        <end position="113"/>
    </location>
</feature>
<dbReference type="SUPFAM" id="SSF90123">
    <property type="entry name" value="ABC transporter transmembrane region"/>
    <property type="match status" value="2"/>
</dbReference>
<comment type="subcellular location">
    <subcellularLocation>
        <location evidence="2">Apical cell membrane</location>
        <topology evidence="2">Multi-pass membrane protein</topology>
    </subcellularLocation>
    <subcellularLocation>
        <location evidence="1">Endosome membrane</location>
        <topology evidence="1">Multi-pass membrane protein</topology>
    </subcellularLocation>
    <subcellularLocation>
        <location evidence="3">Recycling endosome membrane</location>
    </subcellularLocation>
</comment>
<keyword evidence="15 29" id="KW-1133">Transmembrane helix</keyword>
<evidence type="ECO:0000313" key="33">
    <source>
        <dbReference type="Proteomes" id="UP000472260"/>
    </source>
</evidence>
<comment type="subunit">
    <text evidence="28">Interacts with HAX1. Interacts with the adapter protein complex 2 (AP-2) throught AP2A2 or AP2A1; this interaction regulates cell membrane expression of ABCB11 through its internalization in a clathrin-dependent manner and its subsequent degradation.</text>
</comment>
<evidence type="ECO:0000256" key="19">
    <source>
        <dbReference type="ARBA" id="ARBA00047495"/>
    </source>
</evidence>
<keyword evidence="8 29" id="KW-0812">Transmembrane</keyword>
<reference evidence="32" key="2">
    <citation type="submission" date="2025-09" db="UniProtKB">
        <authorList>
            <consortium name="Ensembl"/>
        </authorList>
    </citation>
    <scope>IDENTIFICATION</scope>
</reference>
<dbReference type="GO" id="GO:0005743">
    <property type="term" value="C:mitochondrial inner membrane"/>
    <property type="evidence" value="ECO:0007669"/>
    <property type="project" value="TreeGrafter"/>
</dbReference>
<evidence type="ECO:0000256" key="10">
    <source>
        <dbReference type="ARBA" id="ARBA00022741"/>
    </source>
</evidence>
<evidence type="ECO:0000256" key="24">
    <source>
        <dbReference type="ARBA" id="ARBA00049216"/>
    </source>
</evidence>
<comment type="function">
    <text evidence="27">Catalyzes the transport of the major hydrophobic bile salts, such as taurine and glycine-conjugated cholic acid across the canalicular membrane of hepatocytes in an ATP-dependent manner, therefore participates in hepatic bile acid homeostasis and consequently to lipid homeostasis through regulation of biliary lipid secretion in a bile salts dependent manner. Transports taurine-conjugated bile salts more rapidly than glycine-conjugated bile salts. Also transports non-bile acid compounds, such as pravastatin and fexofenadine in an ATP-dependent manner and may be involved in their biliary excretion.</text>
</comment>
<keyword evidence="6" id="KW-1003">Cell membrane</keyword>
<dbReference type="CDD" id="cd03249">
    <property type="entry name" value="ABC_MTABC3_MDL1_MDL2"/>
    <property type="match status" value="2"/>
</dbReference>
<dbReference type="GO" id="GO:0016324">
    <property type="term" value="C:apical plasma membrane"/>
    <property type="evidence" value="ECO:0007669"/>
    <property type="project" value="UniProtKB-SubCell"/>
</dbReference>
<dbReference type="SMART" id="SM00382">
    <property type="entry name" value="AAA"/>
    <property type="match status" value="2"/>
</dbReference>
<dbReference type="GO" id="GO:0090374">
    <property type="term" value="P:oligopeptide export from mitochondrion"/>
    <property type="evidence" value="ECO:0007669"/>
    <property type="project" value="TreeGrafter"/>
</dbReference>
<evidence type="ECO:0000256" key="27">
    <source>
        <dbReference type="ARBA" id="ARBA00049631"/>
    </source>
</evidence>
<dbReference type="AlphaFoldDB" id="A0A671PPU0"/>
<dbReference type="GO" id="GO:0015722">
    <property type="term" value="P:canalicular bile acid transport"/>
    <property type="evidence" value="ECO:0007669"/>
    <property type="project" value="UniProtKB-ARBA"/>
</dbReference>
<evidence type="ECO:0000256" key="15">
    <source>
        <dbReference type="ARBA" id="ARBA00022989"/>
    </source>
</evidence>
<evidence type="ECO:0000256" key="29">
    <source>
        <dbReference type="SAM" id="Phobius"/>
    </source>
</evidence>
<sequence>MASGKHKKSKNGKKEESAIRVGFFQLFRFASCREICMMIFGSICAIIHGSAQPLMLLVFGMLTDTFIEYDIELNELLDIEYEMTNFAYYYVGIGAGVFILGYLQISLWITAAARQIQIIRKMYFRKVMRMEIGWFDCTSVGELNTRMSDDINKINDAIADQVGIFIQRFTTFVCGFLMGFAKGWKLTLVIISVSPLIGVGAGLMALLTGMELQAYAKAGAVADEVLSSVRTVAAFGGEKKEVERYDRNLVSAQRWGIRKGLIMGFFTGYMWFIIFLCYALAFWYGSSLVVDTQEYSPGTLLQVFFGVLIAALSLGQASPCLEAFAAGRGAATIIFETIERKPEIDCLSEAGYKLDKVKGDLEFHNITFHYPSRPEILDQLNLQVKSGETTAFVGPSGAGKSTAIQLIQRFYDPKEGMVTLDGHDIRGLNIQWLRSLIGIVEQEPVLFATSIAENIRYGRPGVSNDDIITAAKEANAYNFIMDLPQKFDTLVGEGGGQMSGGQKQRIAIARALVRNPRILLLDMATSALDNESEAVVQEALDKVRMGRTTISIAHRLSTIKNADVIVGFEHGRAVERGKHEELLDRKGVYFTLVTLQSQGDKALNQKARQGEWLQQNHIQSNNNHRAHNRSVFKGLISGLPDDDSEEVEPAPVARILKYNAPEWPYMLFGSFGAAVNGGVNPVYALLFSQILAVRFPALGLHLLSQHLDSIYLQLLLSFFQGYAFSKSGELLTRRLRCLGFQAMLGQEIAWFDDHRNSPGALTTRLATDASQVQGATGSQIGMIVNSLTNIGVAIIISFYFSWKLTLVILCFLPFLALSGGFQAKMLTGFAKQDKEAMEAAGQISGEALNNIRTIAGLGKERNFVEMFEAQLEAPYQAALKKANVYGACYGFAQCVVFMANSASYRFGGYLVYREGLHFSFVFRVISAIVTSGTALGRASSYTPDYAKAKISAARFFQLLDHIPKISVYSDEGDKWDNFKGDIKFIDCKFTYPSRPDIQVLNGLSVSVRPGQTLAFVGSSGCGKSTSVQLLERFYDPNNGRVLIDGRESTRVNVAFLRSKIGIVSQEPILFDCSIAENIRYGDNQRHLSMDDVIAAAKKAQLHDFVMSLPEKYDTNVGSQGSQLSRGQKQRIAIARAIIRDPKILLLDEATSALDTESEKTVQEALDKAREGRTCIVIAHRLSTIQNSDIIAVMSRGYVIEKGTHDYLMSLKSAYYKLVTTGAPIS</sequence>
<organism evidence="32 33">
    <name type="scientific">Sinocyclocheilus anshuiensis</name>
    <dbReference type="NCBI Taxonomy" id="1608454"/>
    <lineage>
        <taxon>Eukaryota</taxon>
        <taxon>Metazoa</taxon>
        <taxon>Chordata</taxon>
        <taxon>Craniata</taxon>
        <taxon>Vertebrata</taxon>
        <taxon>Euteleostomi</taxon>
        <taxon>Actinopterygii</taxon>
        <taxon>Neopterygii</taxon>
        <taxon>Teleostei</taxon>
        <taxon>Ostariophysi</taxon>
        <taxon>Cypriniformes</taxon>
        <taxon>Cyprinidae</taxon>
        <taxon>Cyprininae</taxon>
        <taxon>Sinocyclocheilus</taxon>
    </lineage>
</organism>
<keyword evidence="33" id="KW-1185">Reference proteome</keyword>